<comment type="caution">
    <text evidence="11">The sequence shown here is derived from an EMBL/GenBank/DDBJ whole genome shotgun (WGS) entry which is preliminary data.</text>
</comment>
<dbReference type="GO" id="GO:0016758">
    <property type="term" value="F:hexosyltransferase activity"/>
    <property type="evidence" value="ECO:0007669"/>
    <property type="project" value="InterPro"/>
</dbReference>
<proteinExistence type="inferred from homology"/>
<dbReference type="GO" id="GO:0006493">
    <property type="term" value="P:protein O-linked glycosylation"/>
    <property type="evidence" value="ECO:0007669"/>
    <property type="project" value="TreeGrafter"/>
</dbReference>
<evidence type="ECO:0000256" key="3">
    <source>
        <dbReference type="ARBA" id="ARBA00022676"/>
    </source>
</evidence>
<evidence type="ECO:0000256" key="8">
    <source>
        <dbReference type="ARBA" id="ARBA00023034"/>
    </source>
</evidence>
<dbReference type="PANTHER" id="PTHR11214:SF364">
    <property type="entry name" value="HEXOSYLTRANSFERASE"/>
    <property type="match status" value="1"/>
</dbReference>
<keyword evidence="8 10" id="KW-0333">Golgi apparatus</keyword>
<keyword evidence="5" id="KW-0812">Transmembrane</keyword>
<name>A0A9D4ITT2_DREPO</name>
<dbReference type="EC" id="2.4.1.-" evidence="10"/>
<keyword evidence="6" id="KW-0735">Signal-anchor</keyword>
<dbReference type="EMBL" id="JAIWYP010000008">
    <property type="protein sequence ID" value="KAH3786410.1"/>
    <property type="molecule type" value="Genomic_DNA"/>
</dbReference>
<evidence type="ECO:0000256" key="1">
    <source>
        <dbReference type="ARBA" id="ARBA00004323"/>
    </source>
</evidence>
<evidence type="ECO:0000256" key="5">
    <source>
        <dbReference type="ARBA" id="ARBA00022692"/>
    </source>
</evidence>
<evidence type="ECO:0000313" key="12">
    <source>
        <dbReference type="Proteomes" id="UP000828390"/>
    </source>
</evidence>
<organism evidence="11 12">
    <name type="scientific">Dreissena polymorpha</name>
    <name type="common">Zebra mussel</name>
    <name type="synonym">Mytilus polymorpha</name>
    <dbReference type="NCBI Taxonomy" id="45954"/>
    <lineage>
        <taxon>Eukaryota</taxon>
        <taxon>Metazoa</taxon>
        <taxon>Spiralia</taxon>
        <taxon>Lophotrochozoa</taxon>
        <taxon>Mollusca</taxon>
        <taxon>Bivalvia</taxon>
        <taxon>Autobranchia</taxon>
        <taxon>Heteroconchia</taxon>
        <taxon>Euheterodonta</taxon>
        <taxon>Imparidentia</taxon>
        <taxon>Neoheterodontei</taxon>
        <taxon>Myida</taxon>
        <taxon>Dreissenoidea</taxon>
        <taxon>Dreissenidae</taxon>
        <taxon>Dreissena</taxon>
    </lineage>
</organism>
<gene>
    <name evidence="11" type="ORF">DPMN_164517</name>
</gene>
<evidence type="ECO:0000256" key="4">
    <source>
        <dbReference type="ARBA" id="ARBA00022679"/>
    </source>
</evidence>
<evidence type="ECO:0000256" key="2">
    <source>
        <dbReference type="ARBA" id="ARBA00008661"/>
    </source>
</evidence>
<sequence length="100" mass="11986">MEVEFEEYHDMLQGVFRDAYRNLTHKGVMGYRWITERCRNAKLILKTDDDIVVNMFKLFTRVLPKFENKTKQILCNHIPAYSMPIIRYKSNSELGERAIR</sequence>
<accession>A0A9D4ITT2</accession>
<comment type="subcellular location">
    <subcellularLocation>
        <location evidence="1 10">Golgi apparatus membrane</location>
        <topology evidence="1 10">Single-pass type II membrane protein</topology>
    </subcellularLocation>
</comment>
<evidence type="ECO:0000256" key="10">
    <source>
        <dbReference type="RuleBase" id="RU363063"/>
    </source>
</evidence>
<keyword evidence="12" id="KW-1185">Reference proteome</keyword>
<evidence type="ECO:0000256" key="9">
    <source>
        <dbReference type="ARBA" id="ARBA00023136"/>
    </source>
</evidence>
<dbReference type="InterPro" id="IPR002659">
    <property type="entry name" value="Glyco_trans_31"/>
</dbReference>
<keyword evidence="4" id="KW-0808">Transferase</keyword>
<evidence type="ECO:0000256" key="7">
    <source>
        <dbReference type="ARBA" id="ARBA00022989"/>
    </source>
</evidence>
<dbReference type="AlphaFoldDB" id="A0A9D4ITT2"/>
<keyword evidence="3 10" id="KW-0328">Glycosyltransferase</keyword>
<dbReference type="GO" id="GO:0000139">
    <property type="term" value="C:Golgi membrane"/>
    <property type="evidence" value="ECO:0007669"/>
    <property type="project" value="UniProtKB-SubCell"/>
</dbReference>
<dbReference type="Proteomes" id="UP000828390">
    <property type="component" value="Unassembled WGS sequence"/>
</dbReference>
<evidence type="ECO:0000313" key="11">
    <source>
        <dbReference type="EMBL" id="KAH3786410.1"/>
    </source>
</evidence>
<keyword evidence="7" id="KW-1133">Transmembrane helix</keyword>
<dbReference type="PANTHER" id="PTHR11214">
    <property type="entry name" value="BETA-1,3-N-ACETYLGLUCOSAMINYLTRANSFERASE"/>
    <property type="match status" value="1"/>
</dbReference>
<reference evidence="11" key="2">
    <citation type="submission" date="2020-11" db="EMBL/GenBank/DDBJ databases">
        <authorList>
            <person name="McCartney M.A."/>
            <person name="Auch B."/>
            <person name="Kono T."/>
            <person name="Mallez S."/>
            <person name="Becker A."/>
            <person name="Gohl D.M."/>
            <person name="Silverstein K.A.T."/>
            <person name="Koren S."/>
            <person name="Bechman K.B."/>
            <person name="Herman A."/>
            <person name="Abrahante J.E."/>
            <person name="Garbe J."/>
        </authorList>
    </citation>
    <scope>NUCLEOTIDE SEQUENCE</scope>
    <source>
        <strain evidence="11">Duluth1</strain>
        <tissue evidence="11">Whole animal</tissue>
    </source>
</reference>
<evidence type="ECO:0000256" key="6">
    <source>
        <dbReference type="ARBA" id="ARBA00022968"/>
    </source>
</evidence>
<comment type="similarity">
    <text evidence="2 10">Belongs to the glycosyltransferase 31 family.</text>
</comment>
<dbReference type="Pfam" id="PF01762">
    <property type="entry name" value="Galactosyl_T"/>
    <property type="match status" value="1"/>
</dbReference>
<keyword evidence="9" id="KW-0472">Membrane</keyword>
<protein>
    <recommendedName>
        <fullName evidence="10">Hexosyltransferase</fullName>
        <ecNumber evidence="10">2.4.1.-</ecNumber>
    </recommendedName>
</protein>
<reference evidence="11" key="1">
    <citation type="journal article" date="2019" name="bioRxiv">
        <title>The Genome of the Zebra Mussel, Dreissena polymorpha: A Resource for Invasive Species Research.</title>
        <authorList>
            <person name="McCartney M.A."/>
            <person name="Auch B."/>
            <person name="Kono T."/>
            <person name="Mallez S."/>
            <person name="Zhang Y."/>
            <person name="Obille A."/>
            <person name="Becker A."/>
            <person name="Abrahante J.E."/>
            <person name="Garbe J."/>
            <person name="Badalamenti J.P."/>
            <person name="Herman A."/>
            <person name="Mangelson H."/>
            <person name="Liachko I."/>
            <person name="Sullivan S."/>
            <person name="Sone E.D."/>
            <person name="Koren S."/>
            <person name="Silverstein K.A.T."/>
            <person name="Beckman K.B."/>
            <person name="Gohl D.M."/>
        </authorList>
    </citation>
    <scope>NUCLEOTIDE SEQUENCE</scope>
    <source>
        <strain evidence="11">Duluth1</strain>
        <tissue evidence="11">Whole animal</tissue>
    </source>
</reference>